<dbReference type="Proteomes" id="UP000639859">
    <property type="component" value="Unassembled WGS sequence"/>
</dbReference>
<gene>
    <name evidence="1" type="ORF">I4Q42_16155</name>
</gene>
<organism evidence="1 2">
    <name type="scientific">Caulobacter hibisci</name>
    <dbReference type="NCBI Taxonomy" id="2035993"/>
    <lineage>
        <taxon>Bacteria</taxon>
        <taxon>Pseudomonadati</taxon>
        <taxon>Pseudomonadota</taxon>
        <taxon>Alphaproteobacteria</taxon>
        <taxon>Caulobacterales</taxon>
        <taxon>Caulobacteraceae</taxon>
        <taxon>Caulobacter</taxon>
    </lineage>
</organism>
<comment type="caution">
    <text evidence="1">The sequence shown here is derived from an EMBL/GenBank/DDBJ whole genome shotgun (WGS) entry which is preliminary data.</text>
</comment>
<evidence type="ECO:0000313" key="2">
    <source>
        <dbReference type="Proteomes" id="UP000639859"/>
    </source>
</evidence>
<protein>
    <submittedName>
        <fullName evidence="1">Uncharacterized protein</fullName>
    </submittedName>
</protein>
<dbReference type="EMBL" id="JADWOX010000011">
    <property type="protein sequence ID" value="MBI1685204.1"/>
    <property type="molecule type" value="Genomic_DNA"/>
</dbReference>
<proteinExistence type="predicted"/>
<dbReference type="RefSeq" id="WP_198577108.1">
    <property type="nucleotide sequence ID" value="NZ_JADWOX010000011.1"/>
</dbReference>
<sequence length="120" mass="13840">MSDPARADPHAAFFAPAHDESLWTQAPWILEHQVDDTPGDYDIKLVTVWLRPPRASEIAGVERTLRPAPDRPHDIEFHNVGHAPELGFWHFHPRIEAFEVEHDEDDGAAWWARIWLRQGP</sequence>
<keyword evidence="2" id="KW-1185">Reference proteome</keyword>
<name>A0ABS0T024_9CAUL</name>
<accession>A0ABS0T024</accession>
<reference evidence="1 2" key="1">
    <citation type="submission" date="2020-11" db="EMBL/GenBank/DDBJ databases">
        <title>genome sequence of strain KACC 18849.</title>
        <authorList>
            <person name="Gao J."/>
            <person name="Zhang X."/>
        </authorList>
    </citation>
    <scope>NUCLEOTIDE SEQUENCE [LARGE SCALE GENOMIC DNA]</scope>
    <source>
        <strain evidence="1 2">KACC 18849</strain>
    </source>
</reference>
<evidence type="ECO:0000313" key="1">
    <source>
        <dbReference type="EMBL" id="MBI1685204.1"/>
    </source>
</evidence>